<dbReference type="GO" id="GO:0004129">
    <property type="term" value="F:cytochrome-c oxidase activity"/>
    <property type="evidence" value="ECO:0007669"/>
    <property type="project" value="InterPro"/>
</dbReference>
<keyword evidence="6 7" id="KW-0472">Membrane</keyword>
<accession>A0A381P4A0</accession>
<dbReference type="Pfam" id="PF00510">
    <property type="entry name" value="COX3"/>
    <property type="match status" value="1"/>
</dbReference>
<evidence type="ECO:0000256" key="7">
    <source>
        <dbReference type="SAM" id="Phobius"/>
    </source>
</evidence>
<feature type="transmembrane region" description="Helical" evidence="7">
    <location>
        <begin position="62"/>
        <end position="82"/>
    </location>
</feature>
<feature type="transmembrane region" description="Helical" evidence="7">
    <location>
        <begin position="169"/>
        <end position="193"/>
    </location>
</feature>
<gene>
    <name evidence="9" type="ORF">METZ01_LOCUS14228</name>
</gene>
<feature type="transmembrane region" description="Helical" evidence="7">
    <location>
        <begin position="89"/>
        <end position="110"/>
    </location>
</feature>
<dbReference type="PANTHER" id="PTHR11403">
    <property type="entry name" value="CYTOCHROME C OXIDASE SUBUNIT III"/>
    <property type="match status" value="1"/>
</dbReference>
<feature type="transmembrane region" description="Helical" evidence="7">
    <location>
        <begin position="19"/>
        <end position="42"/>
    </location>
</feature>
<sequence>MAHAAEHEYTTTGLNHRKLLMWVFLGSDCLFFGSLIATYMVYRGQSLVGPYPVDIINVPVTTISTFVLLMSSFAMVQALAATNADNKKAIVYWLLATAALGSVFIGFQVVEFNTFKNEGLTLGGNLFGASFFTLTGFHGAHVTLGIIWLLAMAILAAKGRVGSKTALDIELLGLYWHFVDIVWIVIFTLLYLIGGFDAGPAAISGG</sequence>
<evidence type="ECO:0000256" key="4">
    <source>
        <dbReference type="ARBA" id="ARBA00022692"/>
    </source>
</evidence>
<dbReference type="GO" id="GO:0005886">
    <property type="term" value="C:plasma membrane"/>
    <property type="evidence" value="ECO:0007669"/>
    <property type="project" value="UniProtKB-SubCell"/>
</dbReference>
<proteinExistence type="inferred from homology"/>
<evidence type="ECO:0000259" key="8">
    <source>
        <dbReference type="PROSITE" id="PS50253"/>
    </source>
</evidence>
<dbReference type="PANTHER" id="PTHR11403:SF2">
    <property type="entry name" value="CYTOCHROME BO(3) UBIQUINOL OXIDASE SUBUNIT 3"/>
    <property type="match status" value="1"/>
</dbReference>
<reference evidence="9" key="1">
    <citation type="submission" date="2018-05" db="EMBL/GenBank/DDBJ databases">
        <authorList>
            <person name="Lanie J.A."/>
            <person name="Ng W.-L."/>
            <person name="Kazmierczak K.M."/>
            <person name="Andrzejewski T.M."/>
            <person name="Davidsen T.M."/>
            <person name="Wayne K.J."/>
            <person name="Tettelin H."/>
            <person name="Glass J.I."/>
            <person name="Rusch D."/>
            <person name="Podicherti R."/>
            <person name="Tsui H.-C.T."/>
            <person name="Winkler M.E."/>
        </authorList>
    </citation>
    <scope>NUCLEOTIDE SEQUENCE</scope>
</reference>
<evidence type="ECO:0000256" key="5">
    <source>
        <dbReference type="ARBA" id="ARBA00022989"/>
    </source>
</evidence>
<dbReference type="InterPro" id="IPR024791">
    <property type="entry name" value="Cyt_c/ubiquinol_Oxase_su3"/>
</dbReference>
<keyword evidence="3" id="KW-1003">Cell membrane</keyword>
<organism evidence="9">
    <name type="scientific">marine metagenome</name>
    <dbReference type="NCBI Taxonomy" id="408172"/>
    <lineage>
        <taxon>unclassified sequences</taxon>
        <taxon>metagenomes</taxon>
        <taxon>ecological metagenomes</taxon>
    </lineage>
</organism>
<dbReference type="InterPro" id="IPR000298">
    <property type="entry name" value="Cyt_c_oxidase-like_su3"/>
</dbReference>
<dbReference type="Gene3D" id="1.20.120.80">
    <property type="entry name" value="Cytochrome c oxidase, subunit III, four-helix bundle"/>
    <property type="match status" value="1"/>
</dbReference>
<name>A0A381P4A0_9ZZZZ</name>
<dbReference type="SUPFAM" id="SSF81452">
    <property type="entry name" value="Cytochrome c oxidase subunit III-like"/>
    <property type="match status" value="1"/>
</dbReference>
<feature type="domain" description="Heme-copper oxidase subunit III family profile" evidence="8">
    <location>
        <begin position="1"/>
        <end position="195"/>
    </location>
</feature>
<dbReference type="AlphaFoldDB" id="A0A381P4A0"/>
<comment type="similarity">
    <text evidence="2">Belongs to the cytochrome c oxidase subunit 3 family.</text>
</comment>
<dbReference type="EMBL" id="UINC01000799">
    <property type="protein sequence ID" value="SUZ61374.1"/>
    <property type="molecule type" value="Genomic_DNA"/>
</dbReference>
<dbReference type="PROSITE" id="PS50253">
    <property type="entry name" value="COX3"/>
    <property type="match status" value="1"/>
</dbReference>
<keyword evidence="4 7" id="KW-0812">Transmembrane</keyword>
<feature type="transmembrane region" description="Helical" evidence="7">
    <location>
        <begin position="130"/>
        <end position="157"/>
    </location>
</feature>
<comment type="subcellular location">
    <subcellularLocation>
        <location evidence="1">Cell membrane</location>
        <topology evidence="1">Multi-pass membrane protein</topology>
    </subcellularLocation>
</comment>
<evidence type="ECO:0000256" key="2">
    <source>
        <dbReference type="ARBA" id="ARBA00010581"/>
    </source>
</evidence>
<dbReference type="GO" id="GO:0019646">
    <property type="term" value="P:aerobic electron transport chain"/>
    <property type="evidence" value="ECO:0007669"/>
    <property type="project" value="InterPro"/>
</dbReference>
<dbReference type="InterPro" id="IPR035973">
    <property type="entry name" value="Cyt_c_oxidase_su3-like_sf"/>
</dbReference>
<evidence type="ECO:0000256" key="6">
    <source>
        <dbReference type="ARBA" id="ARBA00023136"/>
    </source>
</evidence>
<protein>
    <recommendedName>
        <fullName evidence="8">Heme-copper oxidase subunit III family profile domain-containing protein</fullName>
    </recommendedName>
</protein>
<evidence type="ECO:0000313" key="9">
    <source>
        <dbReference type="EMBL" id="SUZ61374.1"/>
    </source>
</evidence>
<dbReference type="InterPro" id="IPR013833">
    <property type="entry name" value="Cyt_c_oxidase_su3_a-hlx"/>
</dbReference>
<dbReference type="FunFam" id="1.20.120.80:FF:000001">
    <property type="entry name" value="Cytochrome (Ubi)quinol oxidase subunit III"/>
    <property type="match status" value="1"/>
</dbReference>
<evidence type="ECO:0000256" key="3">
    <source>
        <dbReference type="ARBA" id="ARBA00022475"/>
    </source>
</evidence>
<evidence type="ECO:0000256" key="1">
    <source>
        <dbReference type="ARBA" id="ARBA00004651"/>
    </source>
</evidence>
<keyword evidence="5 7" id="KW-1133">Transmembrane helix</keyword>